<dbReference type="GO" id="GO:0140359">
    <property type="term" value="F:ABC-type transporter activity"/>
    <property type="evidence" value="ECO:0007669"/>
    <property type="project" value="InterPro"/>
</dbReference>
<keyword evidence="7 10" id="KW-1133">Transmembrane helix</keyword>
<dbReference type="InterPro" id="IPR036640">
    <property type="entry name" value="ABC1_TM_sf"/>
</dbReference>
<keyword evidence="6" id="KW-0067">ATP-binding</keyword>
<feature type="transmembrane region" description="Helical" evidence="10">
    <location>
        <begin position="770"/>
        <end position="797"/>
    </location>
</feature>
<dbReference type="FunFam" id="3.40.50.300:FF:001354">
    <property type="entry name" value="ATP-binding cassette (ABC) transporter, putative"/>
    <property type="match status" value="1"/>
</dbReference>
<feature type="transmembrane region" description="Helical" evidence="10">
    <location>
        <begin position="809"/>
        <end position="834"/>
    </location>
</feature>
<dbReference type="InterPro" id="IPR027417">
    <property type="entry name" value="P-loop_NTPase"/>
</dbReference>
<dbReference type="GO" id="GO:0016020">
    <property type="term" value="C:membrane"/>
    <property type="evidence" value="ECO:0007669"/>
    <property type="project" value="UniProtKB-SubCell"/>
</dbReference>
<protein>
    <submittedName>
        <fullName evidence="13">ABC multidrug transporter</fullName>
    </submittedName>
</protein>
<feature type="region of interest" description="Disordered" evidence="9">
    <location>
        <begin position="198"/>
        <end position="219"/>
    </location>
</feature>
<feature type="transmembrane region" description="Helical" evidence="10">
    <location>
        <begin position="883"/>
        <end position="902"/>
    </location>
</feature>
<evidence type="ECO:0000256" key="7">
    <source>
        <dbReference type="ARBA" id="ARBA00022989"/>
    </source>
</evidence>
<dbReference type="PROSITE" id="PS50929">
    <property type="entry name" value="ABC_TM1F"/>
    <property type="match status" value="2"/>
</dbReference>
<keyword evidence="3 10" id="KW-0812">Transmembrane</keyword>
<feature type="domain" description="ABC transporter" evidence="11">
    <location>
        <begin position="479"/>
        <end position="708"/>
    </location>
</feature>
<dbReference type="FunFam" id="1.20.1560.10:FF:000013">
    <property type="entry name" value="ABC transporter C family member 2"/>
    <property type="match status" value="1"/>
</dbReference>
<evidence type="ECO:0000259" key="12">
    <source>
        <dbReference type="PROSITE" id="PS50929"/>
    </source>
</evidence>
<evidence type="ECO:0000313" key="14">
    <source>
        <dbReference type="Proteomes" id="UP000800093"/>
    </source>
</evidence>
<dbReference type="InterPro" id="IPR003439">
    <property type="entry name" value="ABC_transporter-like_ATP-bd"/>
</dbReference>
<comment type="subcellular location">
    <subcellularLocation>
        <location evidence="1">Membrane</location>
        <topology evidence="1">Multi-pass membrane protein</topology>
    </subcellularLocation>
</comment>
<name>A0A9P4K4R1_9PLEO</name>
<dbReference type="EMBL" id="ML986645">
    <property type="protein sequence ID" value="KAF2262036.1"/>
    <property type="molecule type" value="Genomic_DNA"/>
</dbReference>
<reference evidence="14" key="1">
    <citation type="journal article" date="2020" name="Stud. Mycol.">
        <title>101 Dothideomycetes genomes: A test case for predicting lifestyles and emergence of pathogens.</title>
        <authorList>
            <person name="Haridas S."/>
            <person name="Albert R."/>
            <person name="Binder M."/>
            <person name="Bloem J."/>
            <person name="LaButti K."/>
            <person name="Salamov A."/>
            <person name="Andreopoulos B."/>
            <person name="Baker S."/>
            <person name="Barry K."/>
            <person name="Bills G."/>
            <person name="Bluhm B."/>
            <person name="Cannon C."/>
            <person name="Castanera R."/>
            <person name="Culley D."/>
            <person name="Daum C."/>
            <person name="Ezra D."/>
            <person name="Gonzalez J."/>
            <person name="Henrissat B."/>
            <person name="Kuo A."/>
            <person name="Liang C."/>
            <person name="Lipzen A."/>
            <person name="Lutzoni F."/>
            <person name="Magnuson J."/>
            <person name="Mondo S."/>
            <person name="Nolan M."/>
            <person name="Ohm R."/>
            <person name="Pangilinan J."/>
            <person name="Park H.-J."/>
            <person name="Ramirez L."/>
            <person name="Alfaro M."/>
            <person name="Sun H."/>
            <person name="Tritt A."/>
            <person name="Yoshinaga Y."/>
            <person name="Zwiers L.-H."/>
            <person name="Turgeon B."/>
            <person name="Goodwin S."/>
            <person name="Spatafora J."/>
            <person name="Crous P."/>
            <person name="Grigoriev I."/>
        </authorList>
    </citation>
    <scope>NUCLEOTIDE SEQUENCE [LARGE SCALE GENOMIC DNA]</scope>
    <source>
        <strain evidence="14">CBS 304.66</strain>
    </source>
</reference>
<feature type="transmembrane region" description="Helical" evidence="10">
    <location>
        <begin position="908"/>
        <end position="926"/>
    </location>
</feature>
<feature type="transmembrane region" description="Helical" evidence="10">
    <location>
        <begin position="266"/>
        <end position="284"/>
    </location>
</feature>
<feature type="domain" description="ABC transmembrane type-1" evidence="12">
    <location>
        <begin position="775"/>
        <end position="1049"/>
    </location>
</feature>
<proteinExistence type="predicted"/>
<gene>
    <name evidence="13" type="ORF">CC78DRAFT_618835</name>
</gene>
<evidence type="ECO:0000313" key="13">
    <source>
        <dbReference type="EMBL" id="KAF2262036.1"/>
    </source>
</evidence>
<dbReference type="SUPFAM" id="SSF90123">
    <property type="entry name" value="ABC transporter transmembrane region"/>
    <property type="match status" value="2"/>
</dbReference>
<keyword evidence="4" id="KW-0677">Repeat</keyword>
<feature type="domain" description="ABC transmembrane type-1" evidence="12">
    <location>
        <begin position="89"/>
        <end position="406"/>
    </location>
</feature>
<dbReference type="InterPro" id="IPR011527">
    <property type="entry name" value="ABC1_TM_dom"/>
</dbReference>
<dbReference type="SMART" id="SM00382">
    <property type="entry name" value="AAA"/>
    <property type="match status" value="2"/>
</dbReference>
<dbReference type="Pfam" id="PF00005">
    <property type="entry name" value="ABC_tran"/>
    <property type="match status" value="2"/>
</dbReference>
<dbReference type="PANTHER" id="PTHR24223:SF464">
    <property type="entry name" value="ABC-TYPE TRANSPORTER CICA"/>
    <property type="match status" value="1"/>
</dbReference>
<organism evidence="13 14">
    <name type="scientific">Lojkania enalia</name>
    <dbReference type="NCBI Taxonomy" id="147567"/>
    <lineage>
        <taxon>Eukaryota</taxon>
        <taxon>Fungi</taxon>
        <taxon>Dikarya</taxon>
        <taxon>Ascomycota</taxon>
        <taxon>Pezizomycotina</taxon>
        <taxon>Dothideomycetes</taxon>
        <taxon>Pleosporomycetidae</taxon>
        <taxon>Pleosporales</taxon>
        <taxon>Pleosporales incertae sedis</taxon>
        <taxon>Lojkania</taxon>
    </lineage>
</organism>
<keyword evidence="8 10" id="KW-0472">Membrane</keyword>
<dbReference type="Proteomes" id="UP000800093">
    <property type="component" value="Unassembled WGS sequence"/>
</dbReference>
<evidence type="ECO:0000256" key="2">
    <source>
        <dbReference type="ARBA" id="ARBA00022448"/>
    </source>
</evidence>
<dbReference type="PROSITE" id="PS50893">
    <property type="entry name" value="ABC_TRANSPORTER_2"/>
    <property type="match status" value="2"/>
</dbReference>
<feature type="transmembrane region" description="Helical" evidence="10">
    <location>
        <begin position="389"/>
        <end position="411"/>
    </location>
</feature>
<evidence type="ECO:0000256" key="3">
    <source>
        <dbReference type="ARBA" id="ARBA00022692"/>
    </source>
</evidence>
<dbReference type="Pfam" id="PF00664">
    <property type="entry name" value="ABC_membrane"/>
    <property type="match status" value="2"/>
</dbReference>
<sequence length="1347" mass="149145">MDIPESRPEQSKEGFAGGLSILTFHWIAPLMRKAYKTSLTADDIWMVNSNREISRLLQKFDSFFLVAINSRRKQVILWVLYRTFRKELVLGGVLQLFSTTSQIVAPYILRYIIECSTEANIAGKKRLRSINIGRGVGLVCLLVAVQSIQCLVTSHMLYISTMIGAESRAILTSKIFDKALSSSSATVSGPEQQIKTQTIQNDNSVSQSKTNQNQVSDRSTSEAINLTTMDTKRIEQAIGVIHLLWALPMAIFVGLGLLFINIGSSTFSGFACIVVLVPLLTYAMKSLVTFRAFINKQSNERVSRLQEVLRCVWFIKISALEENFIDKINDLREKERRYLGFSAILKNACLAASASLPVFASVASFATFAKTGHNLKAGPIFSSFALWNALRFPLAIIPMVLGMAAEALSAIKRVETFLLSEDYSDFVEFSESESFAFKVENADFSWTSNDTHKLFSPHTMTPGPLSPQSISTSSEGSMVELLQIRTGLPKPSEQDPSTHKFCLRNINFFGHKGELIGIFGRSGSGKSSLISALAGEMVKFNGRVIFDGPKAVCYQKPWLQSASIRENVLFGRSMDVDWYYQVIDACGLRFDIELLPEGDNTHVGEGGLKVSGGQKQRICLARAIYTKAENILLDDPLSALDVATSQHVLENAICGLLRKSCCVLATHDIRALRKCHKVVWIEDSLIKAIGTPNDLLNGLEDYIEPPEIETTSREFGANSTTHLQLKPAEVEDRQSESGEKLSAFGHTTSTPKNARAQTYLQYIWALGSPLTMLSAAVLLIVAQGSTVITGLWLSYWISDRFHLTMNQYIGIYLGLGFAQALLAFIVGAMITYLATRTSIKVTAKSLRAVISSPMDFFVKTSVGEITSRLIDDTDHLDNGLPEAFRLFMTTITGLGSIFVLLIAVVHYFAIAAVIICLSLLALSMYYKASTRSLKHHEAIRRSQMLVVLSQALAGRSTIRAYGQVQQFMARFRESVDQVSAPAFLALATQRWLCLRLDLISTLLLLAVGLIVATGAFDLSPHISGLLLAYILPITQVLQILVRQLAEVEADMLSFERNLDYTKLPPEDNKPWHSQNPAWPQSGFLVFQDVSMRYHDDEPAVLQNISFDVHHGEKIGIVGRTGAGKSSLIKLICGIVRPSAGTITIDGVDIATIKLKTLRSNLTVIPQDPTLFTGTVRSNLDPFGQHQDTDLLLALERVGLHGYQKLNLLSTMATKEISHDYNTQFLTLDTMIEPNAVNLSVGQQQLLALARALLRDSKIVLCDEATSSIDDATDNMIHQTLSTSLKDKTVLFIAHRLKSVLHYDRICVTDKGRVVEMDTPQNLWNKNGLFRKMCETARIELQDIQSSH</sequence>
<feature type="domain" description="ABC transporter" evidence="11">
    <location>
        <begin position="1084"/>
        <end position="1335"/>
    </location>
</feature>
<accession>A0A9P4K4R1</accession>
<dbReference type="Gene3D" id="3.40.50.300">
    <property type="entry name" value="P-loop containing nucleotide triphosphate hydrolases"/>
    <property type="match status" value="2"/>
</dbReference>
<comment type="caution">
    <text evidence="13">The sequence shown here is derived from an EMBL/GenBank/DDBJ whole genome shotgun (WGS) entry which is preliminary data.</text>
</comment>
<evidence type="ECO:0000256" key="8">
    <source>
        <dbReference type="ARBA" id="ARBA00023136"/>
    </source>
</evidence>
<dbReference type="CDD" id="cd03244">
    <property type="entry name" value="ABCC_MRP_domain2"/>
    <property type="match status" value="1"/>
</dbReference>
<keyword evidence="5" id="KW-0547">Nucleotide-binding</keyword>
<feature type="transmembrane region" description="Helical" evidence="10">
    <location>
        <begin position="998"/>
        <end position="1016"/>
    </location>
</feature>
<dbReference type="PANTHER" id="PTHR24223">
    <property type="entry name" value="ATP-BINDING CASSETTE SUB-FAMILY C"/>
    <property type="match status" value="1"/>
</dbReference>
<dbReference type="SUPFAM" id="SSF52540">
    <property type="entry name" value="P-loop containing nucleoside triphosphate hydrolases"/>
    <property type="match status" value="2"/>
</dbReference>
<dbReference type="GO" id="GO:0005737">
    <property type="term" value="C:cytoplasm"/>
    <property type="evidence" value="ECO:0007669"/>
    <property type="project" value="UniProtKB-ARBA"/>
</dbReference>
<dbReference type="CDD" id="cd03250">
    <property type="entry name" value="ABCC_MRP_domain1"/>
    <property type="match status" value="1"/>
</dbReference>
<evidence type="ECO:0000256" key="5">
    <source>
        <dbReference type="ARBA" id="ARBA00022741"/>
    </source>
</evidence>
<evidence type="ECO:0000256" key="10">
    <source>
        <dbReference type="SAM" id="Phobius"/>
    </source>
</evidence>
<dbReference type="GO" id="GO:0005524">
    <property type="term" value="F:ATP binding"/>
    <property type="evidence" value="ECO:0007669"/>
    <property type="project" value="UniProtKB-KW"/>
</dbReference>
<evidence type="ECO:0000259" key="11">
    <source>
        <dbReference type="PROSITE" id="PS50893"/>
    </source>
</evidence>
<dbReference type="InterPro" id="IPR003593">
    <property type="entry name" value="AAA+_ATPase"/>
</dbReference>
<feature type="transmembrane region" description="Helical" evidence="10">
    <location>
        <begin position="344"/>
        <end position="369"/>
    </location>
</feature>
<dbReference type="InterPro" id="IPR017871">
    <property type="entry name" value="ABC_transporter-like_CS"/>
</dbReference>
<dbReference type="OrthoDB" id="6500128at2759"/>
<evidence type="ECO:0000256" key="9">
    <source>
        <dbReference type="SAM" id="MobiDB-lite"/>
    </source>
</evidence>
<dbReference type="GO" id="GO:0016887">
    <property type="term" value="F:ATP hydrolysis activity"/>
    <property type="evidence" value="ECO:0007669"/>
    <property type="project" value="InterPro"/>
</dbReference>
<dbReference type="PROSITE" id="PS00211">
    <property type="entry name" value="ABC_TRANSPORTER_1"/>
    <property type="match status" value="2"/>
</dbReference>
<dbReference type="CDD" id="cd18597">
    <property type="entry name" value="ABC_6TM_YOR1_D1_like"/>
    <property type="match status" value="1"/>
</dbReference>
<keyword evidence="2" id="KW-0813">Transport</keyword>
<feature type="transmembrane region" description="Helical" evidence="10">
    <location>
        <begin position="237"/>
        <end position="260"/>
    </location>
</feature>
<dbReference type="Gene3D" id="1.20.1560.10">
    <property type="entry name" value="ABC transporter type 1, transmembrane domain"/>
    <property type="match status" value="2"/>
</dbReference>
<dbReference type="InterPro" id="IPR050173">
    <property type="entry name" value="ABC_transporter_C-like"/>
</dbReference>
<keyword evidence="14" id="KW-1185">Reference proteome</keyword>
<evidence type="ECO:0000256" key="6">
    <source>
        <dbReference type="ARBA" id="ARBA00022840"/>
    </source>
</evidence>
<evidence type="ECO:0000256" key="4">
    <source>
        <dbReference type="ARBA" id="ARBA00022737"/>
    </source>
</evidence>
<evidence type="ECO:0000256" key="1">
    <source>
        <dbReference type="ARBA" id="ARBA00004141"/>
    </source>
</evidence>